<dbReference type="AlphaFoldDB" id="K0RKS4"/>
<protein>
    <submittedName>
        <fullName evidence="1">Uncharacterized protein</fullName>
    </submittedName>
</protein>
<accession>K0RKS4</accession>
<reference evidence="1 2" key="1">
    <citation type="journal article" date="2012" name="Genome Biol.">
        <title>Genome and low-iron response of an oceanic diatom adapted to chronic iron limitation.</title>
        <authorList>
            <person name="Lommer M."/>
            <person name="Specht M."/>
            <person name="Roy A.S."/>
            <person name="Kraemer L."/>
            <person name="Andreson R."/>
            <person name="Gutowska M.A."/>
            <person name="Wolf J."/>
            <person name="Bergner S.V."/>
            <person name="Schilhabel M.B."/>
            <person name="Klostermeier U.C."/>
            <person name="Beiko R.G."/>
            <person name="Rosenstiel P."/>
            <person name="Hippler M."/>
            <person name="Laroche J."/>
        </authorList>
    </citation>
    <scope>NUCLEOTIDE SEQUENCE [LARGE SCALE GENOMIC DNA]</scope>
    <source>
        <strain evidence="1 2">CCMP1005</strain>
    </source>
</reference>
<dbReference type="Proteomes" id="UP000266841">
    <property type="component" value="Unassembled WGS sequence"/>
</dbReference>
<organism evidence="1 2">
    <name type="scientific">Thalassiosira oceanica</name>
    <name type="common">Marine diatom</name>
    <dbReference type="NCBI Taxonomy" id="159749"/>
    <lineage>
        <taxon>Eukaryota</taxon>
        <taxon>Sar</taxon>
        <taxon>Stramenopiles</taxon>
        <taxon>Ochrophyta</taxon>
        <taxon>Bacillariophyta</taxon>
        <taxon>Coscinodiscophyceae</taxon>
        <taxon>Thalassiosirophycidae</taxon>
        <taxon>Thalassiosirales</taxon>
        <taxon>Thalassiosiraceae</taxon>
        <taxon>Thalassiosira</taxon>
    </lineage>
</organism>
<comment type="caution">
    <text evidence="1">The sequence shown here is derived from an EMBL/GenBank/DDBJ whole genome shotgun (WGS) entry which is preliminary data.</text>
</comment>
<gene>
    <name evidence="1" type="ORF">THAOC_27771</name>
</gene>
<dbReference type="EMBL" id="AGNL01038993">
    <property type="protein sequence ID" value="EJK52904.1"/>
    <property type="molecule type" value="Genomic_DNA"/>
</dbReference>
<keyword evidence="2" id="KW-1185">Reference proteome</keyword>
<evidence type="ECO:0000313" key="2">
    <source>
        <dbReference type="Proteomes" id="UP000266841"/>
    </source>
</evidence>
<name>K0RKS4_THAOC</name>
<sequence length="81" mass="9129">MRFLRCNMRVYNGKSAPRAGVLDLVPSYSAREGHAAGKKFIHPKEHINRRADNLMIIIDGASMVFCLWSGDDQNGGYYILN</sequence>
<proteinExistence type="predicted"/>
<evidence type="ECO:0000313" key="1">
    <source>
        <dbReference type="EMBL" id="EJK52904.1"/>
    </source>
</evidence>